<organism evidence="2 3">
    <name type="scientific">Balaenoptera physalus</name>
    <name type="common">Fin whale</name>
    <name type="synonym">Balaena physalus</name>
    <dbReference type="NCBI Taxonomy" id="9770"/>
    <lineage>
        <taxon>Eukaryota</taxon>
        <taxon>Metazoa</taxon>
        <taxon>Chordata</taxon>
        <taxon>Craniata</taxon>
        <taxon>Vertebrata</taxon>
        <taxon>Euteleostomi</taxon>
        <taxon>Mammalia</taxon>
        <taxon>Eutheria</taxon>
        <taxon>Laurasiatheria</taxon>
        <taxon>Artiodactyla</taxon>
        <taxon>Whippomorpha</taxon>
        <taxon>Cetacea</taxon>
        <taxon>Mysticeti</taxon>
        <taxon>Balaenopteridae</taxon>
        <taxon>Balaenoptera</taxon>
    </lineage>
</organism>
<dbReference type="AlphaFoldDB" id="A0A6A1PZP6"/>
<feature type="non-terminal residue" evidence="2">
    <location>
        <position position="271"/>
    </location>
</feature>
<reference evidence="2 3" key="1">
    <citation type="journal article" date="2019" name="PLoS ONE">
        <title>Genomic analyses reveal an absence of contemporary introgressive admixture between fin whales and blue whales, despite known hybrids.</title>
        <authorList>
            <person name="Westbury M.V."/>
            <person name="Petersen B."/>
            <person name="Lorenzen E.D."/>
        </authorList>
    </citation>
    <scope>NUCLEOTIDE SEQUENCE [LARGE SCALE GENOMIC DNA]</scope>
    <source>
        <strain evidence="2">FinWhale-01</strain>
    </source>
</reference>
<accession>A0A6A1PZP6</accession>
<feature type="region of interest" description="Disordered" evidence="1">
    <location>
        <begin position="49"/>
        <end position="228"/>
    </location>
</feature>
<evidence type="ECO:0000256" key="1">
    <source>
        <dbReference type="SAM" id="MobiDB-lite"/>
    </source>
</evidence>
<evidence type="ECO:0000313" key="3">
    <source>
        <dbReference type="Proteomes" id="UP000437017"/>
    </source>
</evidence>
<gene>
    <name evidence="2" type="ORF">E2I00_005038</name>
</gene>
<feature type="compositionally biased region" description="Basic and acidic residues" evidence="1">
    <location>
        <begin position="186"/>
        <end position="196"/>
    </location>
</feature>
<feature type="region of interest" description="Disordered" evidence="1">
    <location>
        <begin position="1"/>
        <end position="24"/>
    </location>
</feature>
<name>A0A6A1PZP6_BALPH</name>
<protein>
    <submittedName>
        <fullName evidence="2">Uncharacterized protein</fullName>
    </submittedName>
</protein>
<dbReference type="Proteomes" id="UP000437017">
    <property type="component" value="Unassembled WGS sequence"/>
</dbReference>
<dbReference type="OrthoDB" id="9685383at2759"/>
<comment type="caution">
    <text evidence="2">The sequence shown here is derived from an EMBL/GenBank/DDBJ whole genome shotgun (WGS) entry which is preliminary data.</text>
</comment>
<feature type="compositionally biased region" description="Low complexity" evidence="1">
    <location>
        <begin position="197"/>
        <end position="206"/>
    </location>
</feature>
<proteinExistence type="predicted"/>
<feature type="region of interest" description="Disordered" evidence="1">
    <location>
        <begin position="249"/>
        <end position="271"/>
    </location>
</feature>
<feature type="compositionally biased region" description="Basic residues" evidence="1">
    <location>
        <begin position="52"/>
        <end position="64"/>
    </location>
</feature>
<dbReference type="EMBL" id="SGJD01001218">
    <property type="protein sequence ID" value="KAB0401378.1"/>
    <property type="molecule type" value="Genomic_DNA"/>
</dbReference>
<evidence type="ECO:0000313" key="2">
    <source>
        <dbReference type="EMBL" id="KAB0401378.1"/>
    </source>
</evidence>
<keyword evidence="3" id="KW-1185">Reference proteome</keyword>
<feature type="compositionally biased region" description="Low complexity" evidence="1">
    <location>
        <begin position="134"/>
        <end position="156"/>
    </location>
</feature>
<sequence length="271" mass="28615">MRRQAPAARLPLTGQSEQQSAPGPRAMLQVLERFSSPRANLESLADLETLVQRRREKRLKRRVPARAPEPEVKAHVGHPPYPVPPTADPRGHSQPPFHPVTSAPCHSRVSPAWSSLGHDSPLRADSAPPGSPVRPGAAPRLAGGRAASLASRPRLSWSPPGRELGADAEDPGVAGGCRKQSGSRRGAAEERGDRGRSSTGTASSSLGPPPGGDSVHGQQQMPSGAGFSRGLRAWRVWPSGGGCWMALSTPCTEDQPQPACLRSSKADELEL</sequence>